<dbReference type="GO" id="GO:0043005">
    <property type="term" value="C:neuron projection"/>
    <property type="evidence" value="ECO:0007669"/>
    <property type="project" value="TreeGrafter"/>
</dbReference>
<reference evidence="7" key="1">
    <citation type="submission" date="2022-11" db="UniProtKB">
        <authorList>
            <consortium name="WormBaseParasite"/>
        </authorList>
    </citation>
    <scope>IDENTIFICATION</scope>
</reference>
<dbReference type="PANTHER" id="PTHR22589:SF14">
    <property type="entry name" value="CHOLINE O-ACETYLTRANSFERASE"/>
    <property type="match status" value="1"/>
</dbReference>
<keyword evidence="2" id="KW-0808">Transferase</keyword>
<dbReference type="AlphaFoldDB" id="A0A915MGL5"/>
<comment type="catalytic activity">
    <reaction evidence="3">
        <text>4,8-dimethylnonanoyl-CoA + (R)-carnitine = O-4,8-dimethylnonanoyl-(R)-carnitine + CoA</text>
        <dbReference type="Rhea" id="RHEA:44860"/>
        <dbReference type="ChEBI" id="CHEBI:16347"/>
        <dbReference type="ChEBI" id="CHEBI:57287"/>
        <dbReference type="ChEBI" id="CHEBI:77061"/>
        <dbReference type="ChEBI" id="CHEBI:84654"/>
    </reaction>
</comment>
<dbReference type="InterPro" id="IPR000542">
    <property type="entry name" value="Carn_acyl_trans"/>
</dbReference>
<dbReference type="InterPro" id="IPR039551">
    <property type="entry name" value="Cho/carn_acyl_trans"/>
</dbReference>
<dbReference type="GO" id="GO:0004102">
    <property type="term" value="F:choline O-acetyltransferase activity"/>
    <property type="evidence" value="ECO:0007669"/>
    <property type="project" value="TreeGrafter"/>
</dbReference>
<dbReference type="SUPFAM" id="SSF52777">
    <property type="entry name" value="CoA-dependent acyltransferases"/>
    <property type="match status" value="1"/>
</dbReference>
<evidence type="ECO:0000256" key="2">
    <source>
        <dbReference type="ARBA" id="ARBA00023315"/>
    </source>
</evidence>
<dbReference type="WBParaSite" id="scaffold38155_cov305.g23417">
    <property type="protein sequence ID" value="scaffold38155_cov305.g23417"/>
    <property type="gene ID" value="scaffold38155_cov305.g23417"/>
</dbReference>
<comment type="pathway">
    <text evidence="1">Lipid metabolism; fatty acid beta-oxidation.</text>
</comment>
<evidence type="ECO:0000259" key="5">
    <source>
        <dbReference type="Pfam" id="PF00755"/>
    </source>
</evidence>
<proteinExistence type="predicted"/>
<dbReference type="Gene3D" id="1.10.275.20">
    <property type="entry name" value="Choline/Carnitine o-acyltransferase"/>
    <property type="match status" value="1"/>
</dbReference>
<feature type="domain" description="Choline/carnitine acyltransferase" evidence="5">
    <location>
        <begin position="42"/>
        <end position="101"/>
    </location>
</feature>
<evidence type="ECO:0000256" key="1">
    <source>
        <dbReference type="ARBA" id="ARBA00005005"/>
    </source>
</evidence>
<dbReference type="Proteomes" id="UP000887561">
    <property type="component" value="Unplaced"/>
</dbReference>
<dbReference type="GO" id="GO:0005737">
    <property type="term" value="C:cytoplasm"/>
    <property type="evidence" value="ECO:0007669"/>
    <property type="project" value="TreeGrafter"/>
</dbReference>
<keyword evidence="2" id="KW-0012">Acyltransferase</keyword>
<name>A0A915MGL5_MELJA</name>
<dbReference type="InterPro" id="IPR042572">
    <property type="entry name" value="Carn_acyl_trans_N"/>
</dbReference>
<sequence length="158" mass="18465">MEATTIINNNILINNLKEINKENKKLVEKIDGWNQYLLLKPPIPDLKHTLTRYLEYSSVLAQTYKLDFDKTIENVKKFEETIGTKLQQKLKEIAFKEDNWETKERVPLETKNYAALLIKGFLDFREKVEGKEIPLETVPDRFIGGKSVPMCMDQYGKL</sequence>
<dbReference type="GO" id="GO:0045202">
    <property type="term" value="C:synapse"/>
    <property type="evidence" value="ECO:0007669"/>
    <property type="project" value="GOC"/>
</dbReference>
<evidence type="ECO:0000256" key="4">
    <source>
        <dbReference type="SAM" id="Coils"/>
    </source>
</evidence>
<dbReference type="Pfam" id="PF00755">
    <property type="entry name" value="Carn_acyltransf"/>
    <property type="match status" value="1"/>
</dbReference>
<dbReference type="GO" id="GO:0007274">
    <property type="term" value="P:neuromuscular synaptic transmission"/>
    <property type="evidence" value="ECO:0007669"/>
    <property type="project" value="TreeGrafter"/>
</dbReference>
<evidence type="ECO:0000313" key="6">
    <source>
        <dbReference type="Proteomes" id="UP000887561"/>
    </source>
</evidence>
<accession>A0A915MGL5</accession>
<dbReference type="PANTHER" id="PTHR22589">
    <property type="entry name" value="CARNITINE O-ACYLTRANSFERASE"/>
    <property type="match status" value="1"/>
</dbReference>
<organism evidence="6 7">
    <name type="scientific">Meloidogyne javanica</name>
    <name type="common">Root-knot nematode worm</name>
    <dbReference type="NCBI Taxonomy" id="6303"/>
    <lineage>
        <taxon>Eukaryota</taxon>
        <taxon>Metazoa</taxon>
        <taxon>Ecdysozoa</taxon>
        <taxon>Nematoda</taxon>
        <taxon>Chromadorea</taxon>
        <taxon>Rhabditida</taxon>
        <taxon>Tylenchina</taxon>
        <taxon>Tylenchomorpha</taxon>
        <taxon>Tylenchoidea</taxon>
        <taxon>Meloidogynidae</taxon>
        <taxon>Meloidogyninae</taxon>
        <taxon>Meloidogyne</taxon>
        <taxon>Meloidogyne incognita group</taxon>
    </lineage>
</organism>
<evidence type="ECO:0000313" key="7">
    <source>
        <dbReference type="WBParaSite" id="scaffold38155_cov305.g23417"/>
    </source>
</evidence>
<evidence type="ECO:0000256" key="3">
    <source>
        <dbReference type="ARBA" id="ARBA00048999"/>
    </source>
</evidence>
<feature type="coiled-coil region" evidence="4">
    <location>
        <begin position="9"/>
        <end position="36"/>
    </location>
</feature>
<keyword evidence="4" id="KW-0175">Coiled coil</keyword>
<protein>
    <submittedName>
        <fullName evidence="7">Choline/carnitine acyltransferase domain-containing protein</fullName>
    </submittedName>
</protein>
<keyword evidence="6" id="KW-1185">Reference proteome</keyword>
<dbReference type="GO" id="GO:0008292">
    <property type="term" value="P:acetylcholine biosynthetic process"/>
    <property type="evidence" value="ECO:0007669"/>
    <property type="project" value="TreeGrafter"/>
</dbReference>